<accession>A0A291GEL5</accession>
<evidence type="ECO:0000313" key="2">
    <source>
        <dbReference type="EMBL" id="ATG48464.1"/>
    </source>
</evidence>
<dbReference type="Proteomes" id="UP000217935">
    <property type="component" value="Chromosome"/>
</dbReference>
<dbReference type="KEGG" id="ceh:CEW89_13350"/>
<evidence type="ECO:0000313" key="3">
    <source>
        <dbReference type="Proteomes" id="UP000217935"/>
    </source>
</evidence>
<reference evidence="2 3" key="1">
    <citation type="submission" date="2017-06" db="EMBL/GenBank/DDBJ databases">
        <title>Celeribacter sp. TSPH2 complete genome sequence.</title>
        <authorList>
            <person name="Woo J.-H."/>
            <person name="Kim H.-S."/>
        </authorList>
    </citation>
    <scope>NUCLEOTIDE SEQUENCE [LARGE SCALE GENOMIC DNA]</scope>
    <source>
        <strain evidence="2 3">TSPH2</strain>
    </source>
</reference>
<dbReference type="InterPro" id="IPR013216">
    <property type="entry name" value="Methyltransf_11"/>
</dbReference>
<evidence type="ECO:0000259" key="1">
    <source>
        <dbReference type="Pfam" id="PF08241"/>
    </source>
</evidence>
<dbReference type="PANTHER" id="PTHR43591">
    <property type="entry name" value="METHYLTRANSFERASE"/>
    <property type="match status" value="1"/>
</dbReference>
<dbReference type="Gene3D" id="3.40.50.150">
    <property type="entry name" value="Vaccinia Virus protein VP39"/>
    <property type="match status" value="1"/>
</dbReference>
<feature type="domain" description="Methyltransferase type 11" evidence="1">
    <location>
        <begin position="101"/>
        <end position="189"/>
    </location>
</feature>
<dbReference type="AlphaFoldDB" id="A0A291GEL5"/>
<sequence>MQKASVVFEKPRKLDPRVHDISDVVRRSLDTVTLSPEEEQIVALLQQGRDIGILRQIHAVLPPRGGLKYDAETLRKRSERRVERAIKLAEAHAGIPFTSALDVGCARAENHGPIRQAGIHAYTGIDLDDQHFPAREQGMDLVKASVEDMPFEQDTFDFSCSFNVLEHVTRPEKAISEIARVLRPGGVFCTTFGPQFNAANGPHLTREINLPFMHHLFREEVVAEFTGREDAYYTVNRHPLSLYRDIFFAENGFRLAYYREHLTGVGFGILKAMPELNVHHDLDELAVNAITAVLVAQ</sequence>
<name>A0A291GEL5_9RHOB</name>
<keyword evidence="3" id="KW-1185">Reference proteome</keyword>
<dbReference type="CDD" id="cd02440">
    <property type="entry name" value="AdoMet_MTases"/>
    <property type="match status" value="1"/>
</dbReference>
<protein>
    <recommendedName>
        <fullName evidence="1">Methyltransferase type 11 domain-containing protein</fullName>
    </recommendedName>
</protein>
<dbReference type="EMBL" id="CP022196">
    <property type="protein sequence ID" value="ATG48464.1"/>
    <property type="molecule type" value="Genomic_DNA"/>
</dbReference>
<dbReference type="SUPFAM" id="SSF53335">
    <property type="entry name" value="S-adenosyl-L-methionine-dependent methyltransferases"/>
    <property type="match status" value="1"/>
</dbReference>
<proteinExistence type="predicted"/>
<organism evidence="2 3">
    <name type="scientific">Celeribacter ethanolicus</name>
    <dbReference type="NCBI Taxonomy" id="1758178"/>
    <lineage>
        <taxon>Bacteria</taxon>
        <taxon>Pseudomonadati</taxon>
        <taxon>Pseudomonadota</taxon>
        <taxon>Alphaproteobacteria</taxon>
        <taxon>Rhodobacterales</taxon>
        <taxon>Roseobacteraceae</taxon>
        <taxon>Celeribacter</taxon>
    </lineage>
</organism>
<gene>
    <name evidence="2" type="ORF">CEW89_13350</name>
</gene>
<dbReference type="GO" id="GO:0008757">
    <property type="term" value="F:S-adenosylmethionine-dependent methyltransferase activity"/>
    <property type="evidence" value="ECO:0007669"/>
    <property type="project" value="InterPro"/>
</dbReference>
<dbReference type="Pfam" id="PF08241">
    <property type="entry name" value="Methyltransf_11"/>
    <property type="match status" value="1"/>
</dbReference>
<dbReference type="InterPro" id="IPR029063">
    <property type="entry name" value="SAM-dependent_MTases_sf"/>
</dbReference>
<dbReference type="STRING" id="1758178.GCA_001550095_03949"/>